<organism evidence="1 2">
    <name type="scientific">Natronobacillus azotifigens</name>
    <dbReference type="NCBI Taxonomy" id="472978"/>
    <lineage>
        <taxon>Bacteria</taxon>
        <taxon>Bacillati</taxon>
        <taxon>Bacillota</taxon>
        <taxon>Bacilli</taxon>
        <taxon>Bacillales</taxon>
        <taxon>Bacillaceae</taxon>
        <taxon>Natronobacillus</taxon>
    </lineage>
</organism>
<evidence type="ECO:0000313" key="1">
    <source>
        <dbReference type="EMBL" id="MCZ0702546.1"/>
    </source>
</evidence>
<accession>A0A9J6RA37</accession>
<proteinExistence type="predicted"/>
<dbReference type="Proteomes" id="UP001084197">
    <property type="component" value="Unassembled WGS sequence"/>
</dbReference>
<gene>
    <name evidence="1" type="ORF">OWO01_04895</name>
</gene>
<comment type="caution">
    <text evidence="1">The sequence shown here is derived from an EMBL/GenBank/DDBJ whole genome shotgun (WGS) entry which is preliminary data.</text>
</comment>
<keyword evidence="2" id="KW-1185">Reference proteome</keyword>
<protein>
    <recommendedName>
        <fullName evidence="3">DUF3139 domain-containing protein</fullName>
    </recommendedName>
</protein>
<dbReference type="AlphaFoldDB" id="A0A9J6RA37"/>
<dbReference type="EMBL" id="JAPRAT010000006">
    <property type="protein sequence ID" value="MCZ0702546.1"/>
    <property type="molecule type" value="Genomic_DNA"/>
</dbReference>
<evidence type="ECO:0000313" key="2">
    <source>
        <dbReference type="Proteomes" id="UP001084197"/>
    </source>
</evidence>
<evidence type="ECO:0008006" key="3">
    <source>
        <dbReference type="Google" id="ProtNLM"/>
    </source>
</evidence>
<name>A0A9J6RA37_9BACI</name>
<dbReference type="RefSeq" id="WP_268779319.1">
    <property type="nucleotide sequence ID" value="NZ_JAPRAT010000006.1"/>
</dbReference>
<sequence>MKKLIGVTIFVALLLGLGLSWFRADQAQKALKTDTIAHLESRGYQIESDVEDISVVNVGQQDRTYAVAVTFYDEPDFAYLYTYRDNSDQIRQLPVGDEEREEFSLQHLED</sequence>
<reference evidence="1" key="1">
    <citation type="submission" date="2022-11" db="EMBL/GenBank/DDBJ databases">
        <title>WGS of Natronobacillus azotifigens 24KS-1, an anaerobic diazotrophic haloalkaliphile from soda-rich habitats.</title>
        <authorList>
            <person name="Sorokin D.Y."/>
            <person name="Merkel A.Y."/>
        </authorList>
    </citation>
    <scope>NUCLEOTIDE SEQUENCE</scope>
    <source>
        <strain evidence="1">24KS-1</strain>
    </source>
</reference>